<gene>
    <name evidence="2" type="ORF">F0919_16685</name>
</gene>
<comment type="caution">
    <text evidence="2">The sequence shown here is derived from an EMBL/GenBank/DDBJ whole genome shotgun (WGS) entry which is preliminary data.</text>
</comment>
<dbReference type="PANTHER" id="PTHR37947">
    <property type="entry name" value="BLL2462 PROTEIN"/>
    <property type="match status" value="1"/>
</dbReference>
<keyword evidence="1" id="KW-1133">Transmembrane helix</keyword>
<dbReference type="RefSeq" id="WP_150033928.1">
    <property type="nucleotide sequence ID" value="NZ_VWSH01000004.1"/>
</dbReference>
<dbReference type="Proteomes" id="UP000323632">
    <property type="component" value="Unassembled WGS sequence"/>
</dbReference>
<keyword evidence="1" id="KW-0812">Transmembrane</keyword>
<keyword evidence="1" id="KW-0472">Membrane</keyword>
<accession>A0A5M6CG56</accession>
<protein>
    <recommendedName>
        <fullName evidence="4">VWA domain-containing protein</fullName>
    </recommendedName>
</protein>
<organism evidence="2 3">
    <name type="scientific">Taibaiella lutea</name>
    <dbReference type="NCBI Taxonomy" id="2608001"/>
    <lineage>
        <taxon>Bacteria</taxon>
        <taxon>Pseudomonadati</taxon>
        <taxon>Bacteroidota</taxon>
        <taxon>Chitinophagia</taxon>
        <taxon>Chitinophagales</taxon>
        <taxon>Chitinophagaceae</taxon>
        <taxon>Taibaiella</taxon>
    </lineage>
</organism>
<evidence type="ECO:0008006" key="4">
    <source>
        <dbReference type="Google" id="ProtNLM"/>
    </source>
</evidence>
<evidence type="ECO:0000256" key="1">
    <source>
        <dbReference type="SAM" id="Phobius"/>
    </source>
</evidence>
<dbReference type="AlphaFoldDB" id="A0A5M6CG56"/>
<evidence type="ECO:0000313" key="3">
    <source>
        <dbReference type="Proteomes" id="UP000323632"/>
    </source>
</evidence>
<keyword evidence="3" id="KW-1185">Reference proteome</keyword>
<feature type="transmembrane region" description="Helical" evidence="1">
    <location>
        <begin position="5"/>
        <end position="21"/>
    </location>
</feature>
<reference evidence="2 3" key="1">
    <citation type="submission" date="2019-09" db="EMBL/GenBank/DDBJ databases">
        <title>Genome sequence and assembly of Taibaiella sp.</title>
        <authorList>
            <person name="Chhetri G."/>
        </authorList>
    </citation>
    <scope>NUCLEOTIDE SEQUENCE [LARGE SCALE GENOMIC DNA]</scope>
    <source>
        <strain evidence="2 3">KVB11</strain>
    </source>
</reference>
<evidence type="ECO:0000313" key="2">
    <source>
        <dbReference type="EMBL" id="KAA5532425.1"/>
    </source>
</evidence>
<sequence length="675" mass="75727">MDFLYWLLCILIGIIPAWLVFRSDRKKNISIKWLPAILRFLTFFLTAALLFAPAFSTTKTEEEKPLLIWLQDNSSSIKGALGKDSVAYLTKTNSLWNSWKDNYTVVPMAFGSDLNKDSLYHFNKSGTDIANALQQVVSQYQDRNIGAVILASDGVFNEGLNPLFAPLGNSFPIYSLALGDSTLPVDLSISHIYANKSVALNSKFEIIVDVRAEKLADKTTALSLVHNGSTINTTPVKINKDRFTTTLRFEVKADVKGFQRYTVLLPVQTDEPNVTNNRMDFFVNVIDEETKVLIMAAAPHPDVAAIKDALINVPQYKVSVDVTGNVPADIANYNLVVLHQVTGSPALQKALEQMPVWFILGNQTNLTAFNQMQSVMKINGGGNPNPALPELNATFNYFSLPVSIKDVIARMPPLQAPYGNYATGAGTQVLMQQKIGSVVTNYPLWIFQTGAVPHAVLCGEGIWRWRLYEYKNSGKHEVVDELIRQTVSLLSVKKDNRSFKVFMDKYILSDNESVRLYAELRNDNGELINTPEVSITITDSLKHALKYKFEKDDNSYMLNVGLLAPGNYSYTGNVNYNGRSYVSEGSFIVESVPLEQLRTYADFDLMYKLSKQSGGSFFTFNTMLSITDSLKQNALIKPVIHTEKTFVSLIDKRWLFIIILLIVATEWLLRKYWNL</sequence>
<proteinExistence type="predicted"/>
<name>A0A5M6CG56_9BACT</name>
<dbReference type="PANTHER" id="PTHR37947:SF1">
    <property type="entry name" value="BLL2462 PROTEIN"/>
    <property type="match status" value="1"/>
</dbReference>
<dbReference type="EMBL" id="VWSH01000004">
    <property type="protein sequence ID" value="KAA5532425.1"/>
    <property type="molecule type" value="Genomic_DNA"/>
</dbReference>
<feature type="transmembrane region" description="Helical" evidence="1">
    <location>
        <begin position="33"/>
        <end position="55"/>
    </location>
</feature>